<dbReference type="InterPro" id="IPR033640">
    <property type="entry name" value="FAR_C"/>
</dbReference>
<proteinExistence type="predicted"/>
<dbReference type="AlphaFoldDB" id="A0A7R9EYT0"/>
<protein>
    <recommendedName>
        <fullName evidence="1">Fatty acyl-CoA reductase C-terminal domain-containing protein</fullName>
    </recommendedName>
</protein>
<evidence type="ECO:0000259" key="1">
    <source>
        <dbReference type="Pfam" id="PF03015"/>
    </source>
</evidence>
<dbReference type="PANTHER" id="PTHR11011:SF60">
    <property type="entry name" value="FATTY ACYL-COA REDUCTASE-RELATED"/>
    <property type="match status" value="1"/>
</dbReference>
<gene>
    <name evidence="2" type="ORF">TBIB3V08_LOCUS5027</name>
</gene>
<accession>A0A7R9EYT0</accession>
<evidence type="ECO:0000313" key="2">
    <source>
        <dbReference type="EMBL" id="CAD7442599.1"/>
    </source>
</evidence>
<dbReference type="EMBL" id="OD565782">
    <property type="protein sequence ID" value="CAD7442599.1"/>
    <property type="molecule type" value="Genomic_DNA"/>
</dbReference>
<dbReference type="GO" id="GO:0035336">
    <property type="term" value="P:long-chain fatty-acyl-CoA metabolic process"/>
    <property type="evidence" value="ECO:0007669"/>
    <property type="project" value="TreeGrafter"/>
</dbReference>
<organism evidence="2">
    <name type="scientific">Timema bartmani</name>
    <dbReference type="NCBI Taxonomy" id="61472"/>
    <lineage>
        <taxon>Eukaryota</taxon>
        <taxon>Metazoa</taxon>
        <taxon>Ecdysozoa</taxon>
        <taxon>Arthropoda</taxon>
        <taxon>Hexapoda</taxon>
        <taxon>Insecta</taxon>
        <taxon>Pterygota</taxon>
        <taxon>Neoptera</taxon>
        <taxon>Polyneoptera</taxon>
        <taxon>Phasmatodea</taxon>
        <taxon>Timematodea</taxon>
        <taxon>Timematoidea</taxon>
        <taxon>Timematidae</taxon>
        <taxon>Timema</taxon>
    </lineage>
</organism>
<dbReference type="PANTHER" id="PTHR11011">
    <property type="entry name" value="MALE STERILITY PROTEIN 2-RELATED"/>
    <property type="match status" value="1"/>
</dbReference>
<dbReference type="CDD" id="cd09071">
    <property type="entry name" value="FAR_C"/>
    <property type="match status" value="1"/>
</dbReference>
<sequence>MKHNENGLQRPSVHCIWYYFFALNKNYFMHMLYVYILQMVPAMILDIVSTTLGKTPILWKTYRKIHRFTGIISYFSMKEFKFDDNNVDSMWEKMGAKDRQLFDFNIASLNWKSTISNGILGLRLYLVNDPIETLPEAKKRFQNLKLTQASNPLPPKLSLKEETHYEQPAWHGT</sequence>
<name>A0A7R9EYT0_9NEOP</name>
<reference evidence="2" key="1">
    <citation type="submission" date="2020-11" db="EMBL/GenBank/DDBJ databases">
        <authorList>
            <person name="Tran Van P."/>
        </authorList>
    </citation>
    <scope>NUCLEOTIDE SEQUENCE</scope>
</reference>
<dbReference type="GO" id="GO:0080019">
    <property type="term" value="F:alcohol-forming very long-chain fatty acyl-CoA reductase activity"/>
    <property type="evidence" value="ECO:0007669"/>
    <property type="project" value="InterPro"/>
</dbReference>
<dbReference type="Pfam" id="PF03015">
    <property type="entry name" value="Sterile"/>
    <property type="match status" value="1"/>
</dbReference>
<dbReference type="InterPro" id="IPR026055">
    <property type="entry name" value="FAR"/>
</dbReference>
<dbReference type="GO" id="GO:0005777">
    <property type="term" value="C:peroxisome"/>
    <property type="evidence" value="ECO:0007669"/>
    <property type="project" value="TreeGrafter"/>
</dbReference>
<feature type="domain" description="Fatty acyl-CoA reductase C-terminal" evidence="1">
    <location>
        <begin position="37"/>
        <end position="129"/>
    </location>
</feature>